<sequence>MTSFNLSAGKILQIEGGYNSNRNWQENFLDGAFIGTKHGITPATLAHHLRRDITQADMVNLTKATALKIYEKEYWDRYRLSEFDSQDLAEIVADGIIQHGPGGNGDTVV</sequence>
<proteinExistence type="predicted"/>
<evidence type="ECO:0000313" key="3">
    <source>
        <dbReference type="Proteomes" id="UP000029736"/>
    </source>
</evidence>
<evidence type="ECO:0000259" key="1">
    <source>
        <dbReference type="Pfam" id="PF05838"/>
    </source>
</evidence>
<dbReference type="SUPFAM" id="SSF53955">
    <property type="entry name" value="Lysozyme-like"/>
    <property type="match status" value="1"/>
</dbReference>
<dbReference type="EMBL" id="JPOS01000088">
    <property type="protein sequence ID" value="KGE85525.1"/>
    <property type="molecule type" value="Genomic_DNA"/>
</dbReference>
<accession>A0A098S061</accession>
<comment type="caution">
    <text evidence="2">The sequence shown here is derived from an EMBL/GenBank/DDBJ whole genome shotgun (WGS) entry which is preliminary data.</text>
</comment>
<organism evidence="2 3">
    <name type="scientific">Phaeodactylibacter xiamenensis</name>
    <dbReference type="NCBI Taxonomy" id="1524460"/>
    <lineage>
        <taxon>Bacteria</taxon>
        <taxon>Pseudomonadati</taxon>
        <taxon>Bacteroidota</taxon>
        <taxon>Saprospiria</taxon>
        <taxon>Saprospirales</taxon>
        <taxon>Haliscomenobacteraceae</taxon>
        <taxon>Phaeodactylibacter</taxon>
    </lineage>
</organism>
<dbReference type="InterPro" id="IPR008565">
    <property type="entry name" value="TtsA-like_GH18_dom"/>
</dbReference>
<dbReference type="Proteomes" id="UP000029736">
    <property type="component" value="Unassembled WGS sequence"/>
</dbReference>
<keyword evidence="3" id="KW-1185">Reference proteome</keyword>
<dbReference type="RefSeq" id="WP_044228078.1">
    <property type="nucleotide sequence ID" value="NZ_JPOS01000088.1"/>
</dbReference>
<name>A0A098S061_9BACT</name>
<dbReference type="AlphaFoldDB" id="A0A098S061"/>
<dbReference type="Gene3D" id="1.20.141.10">
    <property type="entry name" value="Chitosanase, subunit A, domain 1"/>
    <property type="match status" value="1"/>
</dbReference>
<feature type="domain" description="TtsA-like Glycoside hydrolase family 108" evidence="1">
    <location>
        <begin position="10"/>
        <end position="100"/>
    </location>
</feature>
<dbReference type="InterPro" id="IPR023346">
    <property type="entry name" value="Lysozyme-like_dom_sf"/>
</dbReference>
<dbReference type="OrthoDB" id="672438at2"/>
<gene>
    <name evidence="2" type="ORF">IX84_27165</name>
</gene>
<reference evidence="2 3" key="1">
    <citation type="journal article" date="2014" name="Int. J. Syst. Evol. Microbiol.">
        <title>Phaeodactylibacter xiamenensis gen. nov., sp. nov., a member of the family Saprospiraceae isolated from the marine alga Phaeodactylum tricornutum.</title>
        <authorList>
            <person name="Chen Z.Jr."/>
            <person name="Lei X."/>
            <person name="Lai Q."/>
            <person name="Li Y."/>
            <person name="Zhang B."/>
            <person name="Zhang J."/>
            <person name="Zhang H."/>
            <person name="Yang L."/>
            <person name="Zheng W."/>
            <person name="Tian Y."/>
            <person name="Yu Z."/>
            <person name="Xu H.Jr."/>
            <person name="Zheng T."/>
        </authorList>
    </citation>
    <scope>NUCLEOTIDE SEQUENCE [LARGE SCALE GENOMIC DNA]</scope>
    <source>
        <strain evidence="2 3">KD52</strain>
    </source>
</reference>
<evidence type="ECO:0000313" key="2">
    <source>
        <dbReference type="EMBL" id="KGE85525.1"/>
    </source>
</evidence>
<protein>
    <recommendedName>
        <fullName evidence="1">TtsA-like Glycoside hydrolase family 108 domain-containing protein</fullName>
    </recommendedName>
</protein>
<dbReference type="Pfam" id="PF05838">
    <property type="entry name" value="Glyco_hydro_108"/>
    <property type="match status" value="1"/>
</dbReference>